<name>U2F460_9EURY</name>
<gene>
    <name evidence="2" type="ORF">HLRTI_002919</name>
</gene>
<reference evidence="2 3" key="1">
    <citation type="journal article" date="2011" name="J. Bacteriol.">
        <title>Genome sequence of Halorhabdus tiamatea, the first archaeon isolated from a deep-sea anoxic brine lake.</title>
        <authorList>
            <person name="Antunes A."/>
            <person name="Alam I."/>
            <person name="Bajic V.B."/>
            <person name="Stingl U."/>
        </authorList>
    </citation>
    <scope>NUCLEOTIDE SEQUENCE [LARGE SCALE GENOMIC DNA]</scope>
    <source>
        <strain evidence="2 3">SARL4B</strain>
    </source>
</reference>
<evidence type="ECO:0000256" key="1">
    <source>
        <dbReference type="SAM" id="MobiDB-lite"/>
    </source>
</evidence>
<organism evidence="2 3">
    <name type="scientific">Halorhabdus tiamatea SARL4B</name>
    <dbReference type="NCBI Taxonomy" id="1033806"/>
    <lineage>
        <taxon>Archaea</taxon>
        <taxon>Methanobacteriati</taxon>
        <taxon>Methanobacteriota</taxon>
        <taxon>Stenosarchaea group</taxon>
        <taxon>Halobacteria</taxon>
        <taxon>Halobacteriales</taxon>
        <taxon>Haloarculaceae</taxon>
        <taxon>Halorhabdus</taxon>
    </lineage>
</organism>
<reference evidence="2 3" key="2">
    <citation type="journal article" date="2013" name="PLoS ONE">
        <title>INDIGO - INtegrated Data Warehouse of MIcrobial GenOmes with Examples from the Red Sea Extremophiles.</title>
        <authorList>
            <person name="Alam I."/>
            <person name="Antunes A."/>
            <person name="Kamau A.A."/>
            <person name="Ba Alawi W."/>
            <person name="Kalkatawi M."/>
            <person name="Stingl U."/>
            <person name="Bajic V.B."/>
        </authorList>
    </citation>
    <scope>NUCLEOTIDE SEQUENCE [LARGE SCALE GENOMIC DNA]</scope>
    <source>
        <strain evidence="2 3">SARL4B</strain>
    </source>
</reference>
<evidence type="ECO:0000313" key="2">
    <source>
        <dbReference type="EMBL" id="ERJ05120.1"/>
    </source>
</evidence>
<feature type="region of interest" description="Disordered" evidence="1">
    <location>
        <begin position="1"/>
        <end position="25"/>
    </location>
</feature>
<proteinExistence type="predicted"/>
<accession>U2F460</accession>
<dbReference type="Proteomes" id="UP000003861">
    <property type="component" value="Unassembled WGS sequence"/>
</dbReference>
<comment type="caution">
    <text evidence="2">The sequence shown here is derived from an EMBL/GenBank/DDBJ whole genome shotgun (WGS) entry which is preliminary data.</text>
</comment>
<evidence type="ECO:0000313" key="3">
    <source>
        <dbReference type="Proteomes" id="UP000003861"/>
    </source>
</evidence>
<dbReference type="EMBL" id="AFNT02000044">
    <property type="protein sequence ID" value="ERJ05120.1"/>
    <property type="molecule type" value="Genomic_DNA"/>
</dbReference>
<dbReference type="RefSeq" id="WP_008526618.1">
    <property type="nucleotide sequence ID" value="NZ_AFNT02000044.1"/>
</dbReference>
<sequence length="111" mass="11968">MSDAPDCPRCGNEDTVQNPDHDLPDADPDFGCDECLYLWSGSAIDYNETDRVIVQLGCGDVVSGEVKEVQSKGDHESDHIVYVVDLDGSGDAHVTGDAIVDAKEISEVTKR</sequence>
<protein>
    <submittedName>
        <fullName evidence="2">Uncharacterized protein</fullName>
    </submittedName>
</protein>
<dbReference type="AlphaFoldDB" id="U2F460"/>